<sequence>MTPVCDKTGSARLLDVVEGRSKKAFQQWLADRPKDWRDHVEGVAMEGFSGFKTATVEELPDVATVMAPFHVVRLAGNALDEWRRGAQLATHGHRGRKTDPLYACRRTLQTGADLLTDKQRPGWQPYSLSTSMPRLKPPGRSTKVGRRRQGRCLSGQAMRGTA</sequence>
<evidence type="ECO:0000313" key="3">
    <source>
        <dbReference type="EMBL" id="VBA36075.1"/>
    </source>
</evidence>
<feature type="domain" description="Transposase IS204/IS1001/IS1096/IS1165 DDE" evidence="2">
    <location>
        <begin position="6"/>
        <end position="120"/>
    </location>
</feature>
<dbReference type="Pfam" id="PF01610">
    <property type="entry name" value="DDE_Tnp_ISL3"/>
    <property type="match status" value="1"/>
</dbReference>
<organism evidence="3 4">
    <name type="scientific">Mycobacterium attenuatum</name>
    <dbReference type="NCBI Taxonomy" id="2341086"/>
    <lineage>
        <taxon>Bacteria</taxon>
        <taxon>Bacillati</taxon>
        <taxon>Actinomycetota</taxon>
        <taxon>Actinomycetes</taxon>
        <taxon>Mycobacteriales</taxon>
        <taxon>Mycobacteriaceae</taxon>
        <taxon>Mycobacterium</taxon>
    </lineage>
</organism>
<protein>
    <recommendedName>
        <fullName evidence="2">Transposase IS204/IS1001/IS1096/IS1165 DDE domain-containing protein</fullName>
    </recommendedName>
</protein>
<name>A0A498PV80_9MYCO</name>
<evidence type="ECO:0000256" key="1">
    <source>
        <dbReference type="SAM" id="MobiDB-lite"/>
    </source>
</evidence>
<evidence type="ECO:0000259" key="2">
    <source>
        <dbReference type="Pfam" id="PF01610"/>
    </source>
</evidence>
<gene>
    <name evidence="3" type="ORF">LAUMK136_01256</name>
</gene>
<keyword evidence="4" id="KW-1185">Reference proteome</keyword>
<evidence type="ECO:0000313" key="4">
    <source>
        <dbReference type="Proteomes" id="UP000273307"/>
    </source>
</evidence>
<dbReference type="InterPro" id="IPR002560">
    <property type="entry name" value="Transposase_DDE"/>
</dbReference>
<dbReference type="EMBL" id="UPHP01000032">
    <property type="protein sequence ID" value="VBA36075.1"/>
    <property type="molecule type" value="Genomic_DNA"/>
</dbReference>
<accession>A0A498PV80</accession>
<proteinExistence type="predicted"/>
<feature type="region of interest" description="Disordered" evidence="1">
    <location>
        <begin position="119"/>
        <end position="162"/>
    </location>
</feature>
<dbReference type="AlphaFoldDB" id="A0A498PV80"/>
<reference evidence="3 4" key="1">
    <citation type="submission" date="2018-09" db="EMBL/GenBank/DDBJ databases">
        <authorList>
            <person name="Tagini F."/>
        </authorList>
    </citation>
    <scope>NUCLEOTIDE SEQUENCE [LARGE SCALE GENOMIC DNA]</scope>
    <source>
        <strain evidence="3 4">MK136</strain>
    </source>
</reference>
<dbReference type="Proteomes" id="UP000273307">
    <property type="component" value="Unassembled WGS sequence"/>
</dbReference>